<evidence type="ECO:0000256" key="1">
    <source>
        <dbReference type="ARBA" id="ARBA00023125"/>
    </source>
</evidence>
<sequence>MAPEQAKILIVFGNNLRQLRKDKQLTLLDLEVSSGVNQGDISRIENGKKNLSFTTLYKLAKGLDMHPSQLLLISFP</sequence>
<keyword evidence="4" id="KW-1185">Reference proteome</keyword>
<comment type="caution">
    <text evidence="3">The sequence shown here is derived from an EMBL/GenBank/DDBJ whole genome shotgun (WGS) entry which is preliminary data.</text>
</comment>
<dbReference type="OrthoDB" id="678653at2"/>
<dbReference type="PANTHER" id="PTHR46797:SF1">
    <property type="entry name" value="METHYLPHOSPHONATE SYNTHASE"/>
    <property type="match status" value="1"/>
</dbReference>
<gene>
    <name evidence="3" type="ORF">DXN04_14625</name>
</gene>
<dbReference type="AlphaFoldDB" id="A0A3E1P2S9"/>
<protein>
    <submittedName>
        <fullName evidence="3">XRE family transcriptional regulator</fullName>
    </submittedName>
</protein>
<evidence type="ECO:0000313" key="4">
    <source>
        <dbReference type="Proteomes" id="UP000261174"/>
    </source>
</evidence>
<dbReference type="GO" id="GO:0003700">
    <property type="term" value="F:DNA-binding transcription factor activity"/>
    <property type="evidence" value="ECO:0007669"/>
    <property type="project" value="TreeGrafter"/>
</dbReference>
<keyword evidence="1" id="KW-0238">DNA-binding</keyword>
<evidence type="ECO:0000313" key="3">
    <source>
        <dbReference type="EMBL" id="RFM34506.1"/>
    </source>
</evidence>
<organism evidence="3 4">
    <name type="scientific">Chitinophaga silvisoli</name>
    <dbReference type="NCBI Taxonomy" id="2291814"/>
    <lineage>
        <taxon>Bacteria</taxon>
        <taxon>Pseudomonadati</taxon>
        <taxon>Bacteroidota</taxon>
        <taxon>Chitinophagia</taxon>
        <taxon>Chitinophagales</taxon>
        <taxon>Chitinophagaceae</taxon>
        <taxon>Chitinophaga</taxon>
    </lineage>
</organism>
<accession>A0A3E1P2S9</accession>
<dbReference type="InterPro" id="IPR050807">
    <property type="entry name" value="TransReg_Diox_bact_type"/>
</dbReference>
<dbReference type="GO" id="GO:0003677">
    <property type="term" value="F:DNA binding"/>
    <property type="evidence" value="ECO:0007669"/>
    <property type="project" value="UniProtKB-KW"/>
</dbReference>
<feature type="domain" description="HTH cro/C1-type" evidence="2">
    <location>
        <begin position="16"/>
        <end position="70"/>
    </location>
</feature>
<dbReference type="PROSITE" id="PS50943">
    <property type="entry name" value="HTH_CROC1"/>
    <property type="match status" value="1"/>
</dbReference>
<dbReference type="InterPro" id="IPR010982">
    <property type="entry name" value="Lambda_DNA-bd_dom_sf"/>
</dbReference>
<dbReference type="CDD" id="cd00093">
    <property type="entry name" value="HTH_XRE"/>
    <property type="match status" value="1"/>
</dbReference>
<dbReference type="GO" id="GO:0005829">
    <property type="term" value="C:cytosol"/>
    <property type="evidence" value="ECO:0007669"/>
    <property type="project" value="TreeGrafter"/>
</dbReference>
<dbReference type="SMART" id="SM00530">
    <property type="entry name" value="HTH_XRE"/>
    <property type="match status" value="1"/>
</dbReference>
<name>A0A3E1P2S9_9BACT</name>
<reference evidence="3 4" key="1">
    <citation type="submission" date="2018-08" db="EMBL/GenBank/DDBJ databases">
        <title>Chitinophaga sp. K20C18050901, a novel bacterium isolated from forest soil.</title>
        <authorList>
            <person name="Wang C."/>
        </authorList>
    </citation>
    <scope>NUCLEOTIDE SEQUENCE [LARGE SCALE GENOMIC DNA]</scope>
    <source>
        <strain evidence="3 4">K20C18050901</strain>
    </source>
</reference>
<dbReference type="InterPro" id="IPR001387">
    <property type="entry name" value="Cro/C1-type_HTH"/>
</dbReference>
<evidence type="ECO:0000259" key="2">
    <source>
        <dbReference type="PROSITE" id="PS50943"/>
    </source>
</evidence>
<dbReference type="Pfam" id="PF01381">
    <property type="entry name" value="HTH_3"/>
    <property type="match status" value="1"/>
</dbReference>
<proteinExistence type="predicted"/>
<dbReference type="SUPFAM" id="SSF47413">
    <property type="entry name" value="lambda repressor-like DNA-binding domains"/>
    <property type="match status" value="1"/>
</dbReference>
<dbReference type="PANTHER" id="PTHR46797">
    <property type="entry name" value="HTH-TYPE TRANSCRIPTIONAL REGULATOR"/>
    <property type="match status" value="1"/>
</dbReference>
<dbReference type="Proteomes" id="UP000261174">
    <property type="component" value="Unassembled WGS sequence"/>
</dbReference>
<dbReference type="EMBL" id="QTJV01000004">
    <property type="protein sequence ID" value="RFM34506.1"/>
    <property type="molecule type" value="Genomic_DNA"/>
</dbReference>
<dbReference type="Gene3D" id="1.10.260.40">
    <property type="entry name" value="lambda repressor-like DNA-binding domains"/>
    <property type="match status" value="1"/>
</dbReference>